<name>A0A7Z9BQG6_9CYAN</name>
<dbReference type="EMBL" id="CZCU02000145">
    <property type="protein sequence ID" value="VXD20238.1"/>
    <property type="molecule type" value="Genomic_DNA"/>
</dbReference>
<comment type="caution">
    <text evidence="1">The sequence shown here is derived from an EMBL/GenBank/DDBJ whole genome shotgun (WGS) entry which is preliminary data.</text>
</comment>
<gene>
    <name evidence="1" type="ORF">PL8927_690016</name>
</gene>
<dbReference type="RefSeq" id="WP_083622956.1">
    <property type="nucleotide sequence ID" value="NZ_LR734875.1"/>
</dbReference>
<protein>
    <submittedName>
        <fullName evidence="1">Uncharacterized protein</fullName>
    </submittedName>
</protein>
<proteinExistence type="predicted"/>
<evidence type="ECO:0000313" key="1">
    <source>
        <dbReference type="EMBL" id="VXD20238.1"/>
    </source>
</evidence>
<dbReference type="AlphaFoldDB" id="A0A7Z9BQG6"/>
<keyword evidence="2" id="KW-1185">Reference proteome</keyword>
<dbReference type="Proteomes" id="UP000184550">
    <property type="component" value="Unassembled WGS sequence"/>
</dbReference>
<reference evidence="1" key="1">
    <citation type="submission" date="2019-10" db="EMBL/GenBank/DDBJ databases">
        <authorList>
            <consortium name="Genoscope - CEA"/>
            <person name="William W."/>
        </authorList>
    </citation>
    <scope>NUCLEOTIDE SEQUENCE [LARGE SCALE GENOMIC DNA]</scope>
    <source>
        <strain evidence="1">BBR_PRJEB10992</strain>
    </source>
</reference>
<sequence length="73" mass="8227">MEPPICLIESALSELFAQVNETGRLTLADRYGLLAAIFDESLTEEELRSLSRIYRAIARKQIEVVDEISATQE</sequence>
<organism evidence="1 2">
    <name type="scientific">Planktothrix serta PCC 8927</name>
    <dbReference type="NCBI Taxonomy" id="671068"/>
    <lineage>
        <taxon>Bacteria</taxon>
        <taxon>Bacillati</taxon>
        <taxon>Cyanobacteriota</taxon>
        <taxon>Cyanophyceae</taxon>
        <taxon>Oscillatoriophycideae</taxon>
        <taxon>Oscillatoriales</taxon>
        <taxon>Microcoleaceae</taxon>
        <taxon>Planktothrix</taxon>
    </lineage>
</organism>
<dbReference type="OrthoDB" id="495849at2"/>
<evidence type="ECO:0000313" key="2">
    <source>
        <dbReference type="Proteomes" id="UP000184550"/>
    </source>
</evidence>
<accession>A0A7Z9BQG6</accession>